<evidence type="ECO:0000313" key="3">
    <source>
        <dbReference type="Proteomes" id="UP000266841"/>
    </source>
</evidence>
<comment type="caution">
    <text evidence="2">The sequence shown here is derived from an EMBL/GenBank/DDBJ whole genome shotgun (WGS) entry which is preliminary data.</text>
</comment>
<feature type="compositionally biased region" description="Low complexity" evidence="1">
    <location>
        <begin position="133"/>
        <end position="146"/>
    </location>
</feature>
<feature type="region of interest" description="Disordered" evidence="1">
    <location>
        <begin position="120"/>
        <end position="166"/>
    </location>
</feature>
<sequence>MGRTLPGVKSCEPHLELCNPSIDRPILRASPFRLLAPREKERGLQRNTLAASRHSRSRTTPDVIAAGVWDPNSSSRLRDHPPSSHSRGRGEDGRPPSVGLRSRLLRTNSPSLASSIFSALVPSSPGHGEQGMASSSSSPPWGGAPPFRRPRRPRLLLRVVRRSGGV</sequence>
<name>K0SGR1_THAOC</name>
<dbReference type="Proteomes" id="UP000266841">
    <property type="component" value="Unassembled WGS sequence"/>
</dbReference>
<keyword evidence="3" id="KW-1185">Reference proteome</keyword>
<feature type="compositionally biased region" description="Basic and acidic residues" evidence="1">
    <location>
        <begin position="76"/>
        <end position="94"/>
    </location>
</feature>
<accession>K0SGR1</accession>
<evidence type="ECO:0000313" key="2">
    <source>
        <dbReference type="EMBL" id="EJK64164.1"/>
    </source>
</evidence>
<evidence type="ECO:0000256" key="1">
    <source>
        <dbReference type="SAM" id="MobiDB-lite"/>
    </source>
</evidence>
<reference evidence="2 3" key="1">
    <citation type="journal article" date="2012" name="Genome Biol.">
        <title>Genome and low-iron response of an oceanic diatom adapted to chronic iron limitation.</title>
        <authorList>
            <person name="Lommer M."/>
            <person name="Specht M."/>
            <person name="Roy A.S."/>
            <person name="Kraemer L."/>
            <person name="Andreson R."/>
            <person name="Gutowska M.A."/>
            <person name="Wolf J."/>
            <person name="Bergner S.V."/>
            <person name="Schilhabel M.B."/>
            <person name="Klostermeier U.C."/>
            <person name="Beiko R.G."/>
            <person name="Rosenstiel P."/>
            <person name="Hippler M."/>
            <person name="Laroche J."/>
        </authorList>
    </citation>
    <scope>NUCLEOTIDE SEQUENCE [LARGE SCALE GENOMIC DNA]</scope>
    <source>
        <strain evidence="2 3">CCMP1005</strain>
    </source>
</reference>
<dbReference type="AlphaFoldDB" id="K0SGR1"/>
<organism evidence="2 3">
    <name type="scientific">Thalassiosira oceanica</name>
    <name type="common">Marine diatom</name>
    <dbReference type="NCBI Taxonomy" id="159749"/>
    <lineage>
        <taxon>Eukaryota</taxon>
        <taxon>Sar</taxon>
        <taxon>Stramenopiles</taxon>
        <taxon>Ochrophyta</taxon>
        <taxon>Bacillariophyta</taxon>
        <taxon>Coscinodiscophyceae</taxon>
        <taxon>Thalassiosirophycidae</taxon>
        <taxon>Thalassiosirales</taxon>
        <taxon>Thalassiosiraceae</taxon>
        <taxon>Thalassiosira</taxon>
    </lineage>
</organism>
<dbReference type="EMBL" id="AGNL01017575">
    <property type="protein sequence ID" value="EJK64164.1"/>
    <property type="molecule type" value="Genomic_DNA"/>
</dbReference>
<protein>
    <submittedName>
        <fullName evidence="2">Uncharacterized protein</fullName>
    </submittedName>
</protein>
<proteinExistence type="predicted"/>
<feature type="region of interest" description="Disordered" evidence="1">
    <location>
        <begin position="39"/>
        <end position="105"/>
    </location>
</feature>
<gene>
    <name evidence="2" type="ORF">THAOC_15128</name>
</gene>
<feature type="compositionally biased region" description="Basic residues" evidence="1">
    <location>
        <begin position="148"/>
        <end position="166"/>
    </location>
</feature>